<dbReference type="GeneID" id="89975376"/>
<feature type="transmembrane region" description="Helical" evidence="7">
    <location>
        <begin position="383"/>
        <end position="407"/>
    </location>
</feature>
<dbReference type="Proteomes" id="UP001358417">
    <property type="component" value="Unassembled WGS sequence"/>
</dbReference>
<dbReference type="PIRSF" id="PIRSF006060">
    <property type="entry name" value="AA_transporter"/>
    <property type="match status" value="1"/>
</dbReference>
<accession>A0AAV9MZ44</accession>
<dbReference type="InterPro" id="IPR002293">
    <property type="entry name" value="AA/rel_permease1"/>
</dbReference>
<feature type="transmembrane region" description="Helical" evidence="7">
    <location>
        <begin position="173"/>
        <end position="194"/>
    </location>
</feature>
<evidence type="ECO:0000256" key="3">
    <source>
        <dbReference type="ARBA" id="ARBA00022692"/>
    </source>
</evidence>
<gene>
    <name evidence="8" type="ORF">LTR84_007210</name>
</gene>
<protein>
    <recommendedName>
        <fullName evidence="10">Amino acid permease/ SLC12A domain-containing protein</fullName>
    </recommendedName>
</protein>
<evidence type="ECO:0000256" key="5">
    <source>
        <dbReference type="ARBA" id="ARBA00023136"/>
    </source>
</evidence>
<evidence type="ECO:0000313" key="8">
    <source>
        <dbReference type="EMBL" id="KAK5046856.1"/>
    </source>
</evidence>
<keyword evidence="2" id="KW-0813">Transport</keyword>
<dbReference type="GO" id="GO:0022857">
    <property type="term" value="F:transmembrane transporter activity"/>
    <property type="evidence" value="ECO:0007669"/>
    <property type="project" value="InterPro"/>
</dbReference>
<dbReference type="AlphaFoldDB" id="A0AAV9MZ44"/>
<dbReference type="Gene3D" id="1.20.1740.10">
    <property type="entry name" value="Amino acid/polyamine transporter I"/>
    <property type="match status" value="1"/>
</dbReference>
<evidence type="ECO:0008006" key="10">
    <source>
        <dbReference type="Google" id="ProtNLM"/>
    </source>
</evidence>
<sequence>MSVTAKTTHSMDNVPTDNEKGSLHLTTTDDARLAQLGHVQELKRTFSLPKHGDLADPFHSVISFIGTVAIATSLAELASIFPTAGGQYHWVAALSPPSHRQAASWFTGWISIGGQICLTASAAFAGGLQLRGIISLNDDSYVPKQWQGLLFYWAVLLYALLSNLLNTSVLAKMNLAAGVLHVVGFLALTAVIGAMSDKHSASYVFTEVVNSTGWASDGLAWLIGMLSTVYPFLGYDAAAHMAEEIPHAARNVPIAMVGSVVANGLLGFIYCLVLLFGSGDLSSILETNTGFPFMQLFLNVTKSRAGAIVMSLVPTAIAVLATAAGLASTSRTFWAFARDDAVPAPKFWSHVNKRLDIPVRMVLLVFVLQVLLGFLYLGSTTAFNAVLAMAIIGMYLSYALPIVYMLFCGRGSTRVEPAPFRMSRKIGIATNIVALLWLVLAIFFSTWPNFYPVTLETMNWSIVVLAGWVVVGAVYYVVWGRKIYEGPIVDAFHG</sequence>
<keyword evidence="4 7" id="KW-1133">Transmembrane helix</keyword>
<reference evidence="8 9" key="1">
    <citation type="submission" date="2023-08" db="EMBL/GenBank/DDBJ databases">
        <title>Black Yeasts Isolated from many extreme environments.</title>
        <authorList>
            <person name="Coleine C."/>
            <person name="Stajich J.E."/>
            <person name="Selbmann L."/>
        </authorList>
    </citation>
    <scope>NUCLEOTIDE SEQUENCE [LARGE SCALE GENOMIC DNA]</scope>
    <source>
        <strain evidence="8 9">CCFEE 5792</strain>
    </source>
</reference>
<feature type="transmembrane region" description="Helical" evidence="7">
    <location>
        <begin position="305"/>
        <end position="328"/>
    </location>
</feature>
<keyword evidence="9" id="KW-1185">Reference proteome</keyword>
<evidence type="ECO:0000256" key="2">
    <source>
        <dbReference type="ARBA" id="ARBA00022448"/>
    </source>
</evidence>
<evidence type="ECO:0000256" key="7">
    <source>
        <dbReference type="SAM" id="Phobius"/>
    </source>
</evidence>
<feature type="transmembrane region" description="Helical" evidence="7">
    <location>
        <begin position="145"/>
        <end position="161"/>
    </location>
</feature>
<organism evidence="8 9">
    <name type="scientific">Exophiala bonariae</name>
    <dbReference type="NCBI Taxonomy" id="1690606"/>
    <lineage>
        <taxon>Eukaryota</taxon>
        <taxon>Fungi</taxon>
        <taxon>Dikarya</taxon>
        <taxon>Ascomycota</taxon>
        <taxon>Pezizomycotina</taxon>
        <taxon>Eurotiomycetes</taxon>
        <taxon>Chaetothyriomycetidae</taxon>
        <taxon>Chaetothyriales</taxon>
        <taxon>Herpotrichiellaceae</taxon>
        <taxon>Exophiala</taxon>
    </lineage>
</organism>
<dbReference type="PANTHER" id="PTHR45649">
    <property type="entry name" value="AMINO-ACID PERMEASE BAT1"/>
    <property type="match status" value="1"/>
</dbReference>
<feature type="transmembrane region" description="Helical" evidence="7">
    <location>
        <begin position="102"/>
        <end position="125"/>
    </location>
</feature>
<dbReference type="EMBL" id="JAVRRD010000028">
    <property type="protein sequence ID" value="KAK5046856.1"/>
    <property type="molecule type" value="Genomic_DNA"/>
</dbReference>
<feature type="transmembrane region" description="Helical" evidence="7">
    <location>
        <begin position="428"/>
        <end position="447"/>
    </location>
</feature>
<dbReference type="GO" id="GO:0016020">
    <property type="term" value="C:membrane"/>
    <property type="evidence" value="ECO:0007669"/>
    <property type="project" value="UniProtKB-SubCell"/>
</dbReference>
<feature type="transmembrane region" description="Helical" evidence="7">
    <location>
        <begin position="214"/>
        <end position="233"/>
    </location>
</feature>
<name>A0AAV9MZ44_9EURO</name>
<evidence type="ECO:0000256" key="6">
    <source>
        <dbReference type="SAM" id="MobiDB-lite"/>
    </source>
</evidence>
<dbReference type="RefSeq" id="XP_064702429.1">
    <property type="nucleotide sequence ID" value="XM_064850763.1"/>
</dbReference>
<feature type="transmembrane region" description="Helical" evidence="7">
    <location>
        <begin position="254"/>
        <end position="276"/>
    </location>
</feature>
<proteinExistence type="predicted"/>
<evidence type="ECO:0000256" key="1">
    <source>
        <dbReference type="ARBA" id="ARBA00004141"/>
    </source>
</evidence>
<dbReference type="PANTHER" id="PTHR45649:SF14">
    <property type="entry name" value="GABA PERMEASE"/>
    <property type="match status" value="1"/>
</dbReference>
<feature type="region of interest" description="Disordered" evidence="6">
    <location>
        <begin position="1"/>
        <end position="23"/>
    </location>
</feature>
<keyword evidence="5 7" id="KW-0472">Membrane</keyword>
<feature type="transmembrane region" description="Helical" evidence="7">
    <location>
        <begin position="357"/>
        <end position="377"/>
    </location>
</feature>
<evidence type="ECO:0000313" key="9">
    <source>
        <dbReference type="Proteomes" id="UP001358417"/>
    </source>
</evidence>
<feature type="transmembrane region" description="Helical" evidence="7">
    <location>
        <begin position="459"/>
        <end position="478"/>
    </location>
</feature>
<evidence type="ECO:0000256" key="4">
    <source>
        <dbReference type="ARBA" id="ARBA00022989"/>
    </source>
</evidence>
<comment type="caution">
    <text evidence="8">The sequence shown here is derived from an EMBL/GenBank/DDBJ whole genome shotgun (WGS) entry which is preliminary data.</text>
</comment>
<feature type="compositionally biased region" description="Polar residues" evidence="6">
    <location>
        <begin position="1"/>
        <end position="16"/>
    </location>
</feature>
<keyword evidence="3 7" id="KW-0812">Transmembrane</keyword>
<comment type="subcellular location">
    <subcellularLocation>
        <location evidence="1">Membrane</location>
        <topology evidence="1">Multi-pass membrane protein</topology>
    </subcellularLocation>
</comment>
<dbReference type="Pfam" id="PF13520">
    <property type="entry name" value="AA_permease_2"/>
    <property type="match status" value="1"/>
</dbReference>